<keyword evidence="1" id="KW-0812">Transmembrane</keyword>
<evidence type="ECO:0000313" key="2">
    <source>
        <dbReference type="EMBL" id="SUO03272.1"/>
    </source>
</evidence>
<feature type="transmembrane region" description="Helical" evidence="1">
    <location>
        <begin position="55"/>
        <end position="73"/>
    </location>
</feature>
<accession>A0A380LKC9</accession>
<reference evidence="2 3" key="1">
    <citation type="submission" date="2018-06" db="EMBL/GenBank/DDBJ databases">
        <authorList>
            <consortium name="Pathogen Informatics"/>
            <person name="Doyle S."/>
        </authorList>
    </citation>
    <scope>NUCLEOTIDE SEQUENCE [LARGE SCALE GENOMIC DNA]</scope>
    <source>
        <strain evidence="2 3">NCTC11087</strain>
    </source>
</reference>
<sequence>MAKKSNIKQEIAPPVGFNLYQDKKNRTIYKHPFYHNAVYIPVYDYKTFELYRKRYILILSVFVVLFTMFTQWFQIPWWASIGITLLLWFFLEFKFFTFLKKQQPVKHFDPESYESYSDNFAKQGTKRILTKTILYLLVGILIVYNTYYSQYDSMYVIASWIVLGLCVLYALFQMVMLIKVTKRAKARN</sequence>
<evidence type="ECO:0000313" key="3">
    <source>
        <dbReference type="Proteomes" id="UP000255523"/>
    </source>
</evidence>
<organism evidence="2 3">
    <name type="scientific">Faecalicoccus pleomorphus</name>
    <dbReference type="NCBI Taxonomy" id="1323"/>
    <lineage>
        <taxon>Bacteria</taxon>
        <taxon>Bacillati</taxon>
        <taxon>Bacillota</taxon>
        <taxon>Erysipelotrichia</taxon>
        <taxon>Erysipelotrichales</taxon>
        <taxon>Erysipelotrichaceae</taxon>
        <taxon>Faecalicoccus</taxon>
    </lineage>
</organism>
<protein>
    <submittedName>
        <fullName evidence="2">Uncharacterized protein</fullName>
    </submittedName>
</protein>
<dbReference type="RefSeq" id="WP_022790269.1">
    <property type="nucleotide sequence ID" value="NZ_UHFX01000003.1"/>
</dbReference>
<gene>
    <name evidence="2" type="ORF">NCTC11087_00128</name>
</gene>
<keyword evidence="1" id="KW-0472">Membrane</keyword>
<dbReference type="EMBL" id="UHFX01000003">
    <property type="protein sequence ID" value="SUO03272.1"/>
    <property type="molecule type" value="Genomic_DNA"/>
</dbReference>
<keyword evidence="1" id="KW-1133">Transmembrane helix</keyword>
<evidence type="ECO:0000256" key="1">
    <source>
        <dbReference type="SAM" id="Phobius"/>
    </source>
</evidence>
<feature type="transmembrane region" description="Helical" evidence="1">
    <location>
        <begin position="154"/>
        <end position="178"/>
    </location>
</feature>
<keyword evidence="3" id="KW-1185">Reference proteome</keyword>
<dbReference type="AlphaFoldDB" id="A0A380LKC9"/>
<name>A0A380LKC9_9FIRM</name>
<dbReference type="OrthoDB" id="1649292at2"/>
<dbReference type="Proteomes" id="UP000255523">
    <property type="component" value="Unassembled WGS sequence"/>
</dbReference>
<feature type="transmembrane region" description="Helical" evidence="1">
    <location>
        <begin position="128"/>
        <end position="148"/>
    </location>
</feature>
<feature type="transmembrane region" description="Helical" evidence="1">
    <location>
        <begin position="79"/>
        <end position="99"/>
    </location>
</feature>
<proteinExistence type="predicted"/>
<dbReference type="GeneID" id="77461126"/>